<dbReference type="InParanoid" id="W4JZ94"/>
<dbReference type="SUPFAM" id="SSF50182">
    <property type="entry name" value="Sm-like ribonucleoproteins"/>
    <property type="match status" value="1"/>
</dbReference>
<dbReference type="Pfam" id="PF00924">
    <property type="entry name" value="MS_channel_2nd"/>
    <property type="match status" value="1"/>
</dbReference>
<keyword evidence="2 7" id="KW-0812">Transmembrane</keyword>
<evidence type="ECO:0000313" key="10">
    <source>
        <dbReference type="Proteomes" id="UP000030671"/>
    </source>
</evidence>
<dbReference type="HOGENOM" id="CLU_014186_0_0_1"/>
<dbReference type="GO" id="GO:0005262">
    <property type="term" value="F:calcium channel activity"/>
    <property type="evidence" value="ECO:0007669"/>
    <property type="project" value="TreeGrafter"/>
</dbReference>
<dbReference type="RefSeq" id="XP_009549160.1">
    <property type="nucleotide sequence ID" value="XM_009550865.1"/>
</dbReference>
<dbReference type="InterPro" id="IPR018247">
    <property type="entry name" value="EF_Hand_1_Ca_BS"/>
</dbReference>
<evidence type="ECO:0000256" key="1">
    <source>
        <dbReference type="ARBA" id="ARBA00004370"/>
    </source>
</evidence>
<dbReference type="PROSITE" id="PS00018">
    <property type="entry name" value="EF_HAND_1"/>
    <property type="match status" value="1"/>
</dbReference>
<protein>
    <submittedName>
        <fullName evidence="9">Mechanosensitive ion channel</fullName>
    </submittedName>
</protein>
<keyword evidence="4 7" id="KW-1133">Transmembrane helix</keyword>
<feature type="transmembrane region" description="Helical" evidence="7">
    <location>
        <begin position="124"/>
        <end position="152"/>
    </location>
</feature>
<evidence type="ECO:0000256" key="3">
    <source>
        <dbReference type="ARBA" id="ARBA00022837"/>
    </source>
</evidence>
<dbReference type="eggNOG" id="KOG4629">
    <property type="taxonomic scope" value="Eukaryota"/>
</dbReference>
<feature type="transmembrane region" description="Helical" evidence="7">
    <location>
        <begin position="85"/>
        <end position="104"/>
    </location>
</feature>
<dbReference type="PROSITE" id="PS50222">
    <property type="entry name" value="EF_HAND_2"/>
    <property type="match status" value="1"/>
</dbReference>
<name>W4JZ94_HETIT</name>
<proteinExistence type="predicted"/>
<reference evidence="9 10" key="1">
    <citation type="journal article" date="2012" name="New Phytol.">
        <title>Insight into trade-off between wood decay and parasitism from the genome of a fungal forest pathogen.</title>
        <authorList>
            <person name="Olson A."/>
            <person name="Aerts A."/>
            <person name="Asiegbu F."/>
            <person name="Belbahri L."/>
            <person name="Bouzid O."/>
            <person name="Broberg A."/>
            <person name="Canback B."/>
            <person name="Coutinho P.M."/>
            <person name="Cullen D."/>
            <person name="Dalman K."/>
            <person name="Deflorio G."/>
            <person name="van Diepen L.T."/>
            <person name="Dunand C."/>
            <person name="Duplessis S."/>
            <person name="Durling M."/>
            <person name="Gonthier P."/>
            <person name="Grimwood J."/>
            <person name="Fossdal C.G."/>
            <person name="Hansson D."/>
            <person name="Henrissat B."/>
            <person name="Hietala A."/>
            <person name="Himmelstrand K."/>
            <person name="Hoffmeister D."/>
            <person name="Hogberg N."/>
            <person name="James T.Y."/>
            <person name="Karlsson M."/>
            <person name="Kohler A."/>
            <person name="Kues U."/>
            <person name="Lee Y.H."/>
            <person name="Lin Y.C."/>
            <person name="Lind M."/>
            <person name="Lindquist E."/>
            <person name="Lombard V."/>
            <person name="Lucas S."/>
            <person name="Lunden K."/>
            <person name="Morin E."/>
            <person name="Murat C."/>
            <person name="Park J."/>
            <person name="Raffaello T."/>
            <person name="Rouze P."/>
            <person name="Salamov A."/>
            <person name="Schmutz J."/>
            <person name="Solheim H."/>
            <person name="Stahlberg J."/>
            <person name="Velez H."/>
            <person name="de Vries R.P."/>
            <person name="Wiebenga A."/>
            <person name="Woodward S."/>
            <person name="Yakovlev I."/>
            <person name="Garbelotto M."/>
            <person name="Martin F."/>
            <person name="Grigoriev I.V."/>
            <person name="Stenlid J."/>
        </authorList>
    </citation>
    <scope>NUCLEOTIDE SEQUENCE [LARGE SCALE GENOMIC DNA]</scope>
    <source>
        <strain evidence="9 10">TC 32-1</strain>
    </source>
</reference>
<dbReference type="GO" id="GO:0016020">
    <property type="term" value="C:membrane"/>
    <property type="evidence" value="ECO:0007669"/>
    <property type="project" value="UniProtKB-SubCell"/>
</dbReference>
<evidence type="ECO:0000256" key="6">
    <source>
        <dbReference type="SAM" id="MobiDB-lite"/>
    </source>
</evidence>
<dbReference type="InterPro" id="IPR023408">
    <property type="entry name" value="MscS_beta-dom_sf"/>
</dbReference>
<dbReference type="InterPro" id="IPR011992">
    <property type="entry name" value="EF-hand-dom_pair"/>
</dbReference>
<dbReference type="SUPFAM" id="SSF47473">
    <property type="entry name" value="EF-hand"/>
    <property type="match status" value="1"/>
</dbReference>
<dbReference type="InterPro" id="IPR010920">
    <property type="entry name" value="LSM_dom_sf"/>
</dbReference>
<dbReference type="PANTHER" id="PTHR31323:SF11">
    <property type="entry name" value="EF-HAND DOMAIN-CONTAINING PROTEIN"/>
    <property type="match status" value="1"/>
</dbReference>
<feature type="region of interest" description="Disordered" evidence="6">
    <location>
        <begin position="661"/>
        <end position="714"/>
    </location>
</feature>
<feature type="compositionally biased region" description="Basic and acidic residues" evidence="6">
    <location>
        <begin position="674"/>
        <end position="687"/>
    </location>
</feature>
<dbReference type="KEGG" id="hir:HETIRDRAFT_155967"/>
<feature type="domain" description="EF-hand" evidence="8">
    <location>
        <begin position="390"/>
        <end position="425"/>
    </location>
</feature>
<dbReference type="Gene3D" id="1.10.238.10">
    <property type="entry name" value="EF-hand"/>
    <property type="match status" value="1"/>
</dbReference>
<dbReference type="InterPro" id="IPR058650">
    <property type="entry name" value="Msy1/2-like"/>
</dbReference>
<dbReference type="SMART" id="SM00054">
    <property type="entry name" value="EFh"/>
    <property type="match status" value="1"/>
</dbReference>
<dbReference type="Proteomes" id="UP000030671">
    <property type="component" value="Unassembled WGS sequence"/>
</dbReference>
<dbReference type="CDD" id="cd00051">
    <property type="entry name" value="EFh"/>
    <property type="match status" value="1"/>
</dbReference>
<dbReference type="EMBL" id="KI925461">
    <property type="protein sequence ID" value="ETW78867.1"/>
    <property type="molecule type" value="Genomic_DNA"/>
</dbReference>
<dbReference type="GeneID" id="20667608"/>
<dbReference type="OrthoDB" id="544685at2759"/>
<keyword evidence="10" id="KW-1185">Reference proteome</keyword>
<dbReference type="GO" id="GO:0006874">
    <property type="term" value="P:intracellular calcium ion homeostasis"/>
    <property type="evidence" value="ECO:0007669"/>
    <property type="project" value="TreeGrafter"/>
</dbReference>
<accession>W4JZ94</accession>
<keyword evidence="5 7" id="KW-0472">Membrane</keyword>
<feature type="transmembrane region" description="Helical" evidence="7">
    <location>
        <begin position="164"/>
        <end position="182"/>
    </location>
</feature>
<feature type="transmembrane region" description="Helical" evidence="7">
    <location>
        <begin position="469"/>
        <end position="487"/>
    </location>
</feature>
<evidence type="ECO:0000256" key="4">
    <source>
        <dbReference type="ARBA" id="ARBA00022989"/>
    </source>
</evidence>
<dbReference type="InterPro" id="IPR006685">
    <property type="entry name" value="MscS_channel_2nd"/>
</dbReference>
<feature type="compositionally biased region" description="Polar residues" evidence="6">
    <location>
        <begin position="304"/>
        <end position="313"/>
    </location>
</feature>
<dbReference type="Gene3D" id="2.30.30.60">
    <property type="match status" value="1"/>
</dbReference>
<feature type="transmembrane region" description="Helical" evidence="7">
    <location>
        <begin position="443"/>
        <end position="463"/>
    </location>
</feature>
<dbReference type="GO" id="GO:0005509">
    <property type="term" value="F:calcium ion binding"/>
    <property type="evidence" value="ECO:0007669"/>
    <property type="project" value="InterPro"/>
</dbReference>
<evidence type="ECO:0000313" key="9">
    <source>
        <dbReference type="EMBL" id="ETW78867.1"/>
    </source>
</evidence>
<evidence type="ECO:0000256" key="5">
    <source>
        <dbReference type="ARBA" id="ARBA00023136"/>
    </source>
</evidence>
<keyword evidence="3" id="KW-0106">Calcium</keyword>
<gene>
    <name evidence="9" type="ORF">HETIRDRAFT_155967</name>
</gene>
<dbReference type="InterPro" id="IPR002048">
    <property type="entry name" value="EF_hand_dom"/>
</dbReference>
<evidence type="ECO:0000256" key="2">
    <source>
        <dbReference type="ARBA" id="ARBA00022692"/>
    </source>
</evidence>
<feature type="region of interest" description="Disordered" evidence="6">
    <location>
        <begin position="281"/>
        <end position="320"/>
    </location>
</feature>
<dbReference type="AlphaFoldDB" id="W4JZ94"/>
<dbReference type="Pfam" id="PF25886">
    <property type="entry name" value="Msy1"/>
    <property type="match status" value="1"/>
</dbReference>
<organism evidence="9 10">
    <name type="scientific">Heterobasidion irregulare (strain TC 32-1)</name>
    <dbReference type="NCBI Taxonomy" id="747525"/>
    <lineage>
        <taxon>Eukaryota</taxon>
        <taxon>Fungi</taxon>
        <taxon>Dikarya</taxon>
        <taxon>Basidiomycota</taxon>
        <taxon>Agaricomycotina</taxon>
        <taxon>Agaricomycetes</taxon>
        <taxon>Russulales</taxon>
        <taxon>Bondarzewiaceae</taxon>
        <taxon>Heterobasidion</taxon>
        <taxon>Heterobasidion annosum species complex</taxon>
    </lineage>
</organism>
<dbReference type="PANTHER" id="PTHR31323">
    <property type="entry name" value="MECHANOSENSITIVE ION CHANNEL PROTEIN MSY2"/>
    <property type="match status" value="1"/>
</dbReference>
<sequence>MSSARTPPHEDIALPTLANINATITSHVDSDSSNTTATNSDDEFDWDADEDAATIHQQADQSSKAKRGRFLYLAFMKLSRPIRTFLIGVSGVGILITPFLLFQLRFTHSVARPHVHAWSLWLAITWAAGCVTSLVVDLVPRLFIGVMVLIGYKLIFAISGWLKLVLDISWAWIALSVIRAILKPPGSYWVVINRVMQALFSAAVIVLVEKTFLHMIAINFHERALADRLAENRLGLKALDRLSNAQPVQVKKTPYGKKGHKSFGNSMGTSLDLFGFREKKEGQDGQASSSSPSPVHEKEDSHPTENPFNNKTSSAERKRRRKKAVAAVIVDQVGGAIGQVALKNSKFNREQGLGDLHSARKLARKLFSALSDAYPPRSHLVVEDFDPYFRSTSESHAAFALFDKDGNGDISKKEMREAVQRIYRERKALTSSLKDVSSVVAKLDAVLLCVALVGIVFVCLLIFNKSNTLASLVPLATIILGFSFIFGHSAQTLFESLIFIFATHVFDVGDLVMIDDQPLFVKEFGLFSTTFRRVDGQEIIAPNALLSSAKLVHNLRRSSSMWESTNLMIAYETSLEIIEQLKIRMNAYVVQNSREWSGLGINIDKMEYQNAIHLIVAMEHRSNWQDWGGRWMRRTAFMRHLKTVLEDLNVKYTMPVQPVLIPNPPKGFTQSPQMHRDGPHHVRREDLGNAGSFQGSEYMRRAPGPTLQPGDSTF</sequence>
<evidence type="ECO:0000256" key="7">
    <source>
        <dbReference type="SAM" id="Phobius"/>
    </source>
</evidence>
<evidence type="ECO:0000259" key="8">
    <source>
        <dbReference type="PROSITE" id="PS50222"/>
    </source>
</evidence>
<comment type="subcellular location">
    <subcellularLocation>
        <location evidence="1">Membrane</location>
    </subcellularLocation>
</comment>